<gene>
    <name evidence="3" type="ORF">BO80DRAFT_366837</name>
</gene>
<dbReference type="PANTHER" id="PTHR28065">
    <property type="entry name" value="FREQUENIN"/>
    <property type="match status" value="1"/>
</dbReference>
<sequence>MSTTEARDAAIRDAKRYVREIVRNDWVFEPSAELGIAPFSSPPTPEQDVLEWRLREYDSSGSELEPQSSPTIGAAAGQQHPGYNASELSSPLGTPLGDDSDRRRKRRRQMEEEMKWNPGLRVWVERRDAWSGALSKEEIRARQLKAQQTTAATPTTSSSEQPQNAAAAATTDTTPLLSTSPSNSQNELALRTEASLSIAENDGALPRPPSRGEEPSTAAEQPPPPPPAGDDAQEGTTASAETLSTEPDSARQPSSEDPLIPVVPSLISNANPIRASITPAMYPSIYSKVVVQGLTPTVPINLADVTKAMVQGWKADGQWPPKPTSIVLQDTATVRRKPEEESAAAAGDKPPSSPESKRRSGVASAVRKVFHFSGFHPHHPFHRRGSSSQQNDGGAGGADGGVHN</sequence>
<feature type="region of interest" description="Disordered" evidence="1">
    <location>
        <begin position="56"/>
        <end position="121"/>
    </location>
</feature>
<dbReference type="Pfam" id="PF13259">
    <property type="entry name" value="clamp_Gag1-like"/>
    <property type="match status" value="1"/>
</dbReference>
<dbReference type="PANTHER" id="PTHR28065:SF1">
    <property type="entry name" value="DUF4050 DOMAIN-CONTAINING PROTEIN"/>
    <property type="match status" value="1"/>
</dbReference>
<dbReference type="Proteomes" id="UP000249402">
    <property type="component" value="Unassembled WGS sequence"/>
</dbReference>
<reference evidence="3 4" key="1">
    <citation type="submission" date="2018-02" db="EMBL/GenBank/DDBJ databases">
        <title>The genomes of Aspergillus section Nigri reveals drivers in fungal speciation.</title>
        <authorList>
            <consortium name="DOE Joint Genome Institute"/>
            <person name="Vesth T.C."/>
            <person name="Nybo J."/>
            <person name="Theobald S."/>
            <person name="Brandl J."/>
            <person name="Frisvad J.C."/>
            <person name="Nielsen K.F."/>
            <person name="Lyhne E.K."/>
            <person name="Kogle M.E."/>
            <person name="Kuo A."/>
            <person name="Riley R."/>
            <person name="Clum A."/>
            <person name="Nolan M."/>
            <person name="Lipzen A."/>
            <person name="Salamov A."/>
            <person name="Henrissat B."/>
            <person name="Wiebenga A."/>
            <person name="De vries R.P."/>
            <person name="Grigoriev I.V."/>
            <person name="Mortensen U.H."/>
            <person name="Andersen M.R."/>
            <person name="Baker S.E."/>
        </authorList>
    </citation>
    <scope>NUCLEOTIDE SEQUENCE [LARGE SCALE GENOMIC DNA]</scope>
    <source>
        <strain evidence="3 4">CBS 121593</strain>
    </source>
</reference>
<keyword evidence="4" id="KW-1185">Reference proteome</keyword>
<dbReference type="EMBL" id="KZ824478">
    <property type="protein sequence ID" value="RAK96264.1"/>
    <property type="molecule type" value="Genomic_DNA"/>
</dbReference>
<evidence type="ECO:0000313" key="3">
    <source>
        <dbReference type="EMBL" id="RAK96264.1"/>
    </source>
</evidence>
<feature type="compositionally biased region" description="Polar residues" evidence="1">
    <location>
        <begin position="236"/>
        <end position="255"/>
    </location>
</feature>
<feature type="compositionally biased region" description="Low complexity" evidence="1">
    <location>
        <begin position="146"/>
        <end position="186"/>
    </location>
</feature>
<feature type="region of interest" description="Disordered" evidence="1">
    <location>
        <begin position="329"/>
        <end position="404"/>
    </location>
</feature>
<evidence type="ECO:0000259" key="2">
    <source>
        <dbReference type="Pfam" id="PF13259"/>
    </source>
</evidence>
<protein>
    <recommendedName>
        <fullName evidence="2">Gag1-like clamp domain-containing protein</fullName>
    </recommendedName>
</protein>
<feature type="compositionally biased region" description="Basic residues" evidence="1">
    <location>
        <begin position="376"/>
        <end position="385"/>
    </location>
</feature>
<feature type="compositionally biased region" description="Polar residues" evidence="1">
    <location>
        <begin position="59"/>
        <end position="71"/>
    </location>
</feature>
<dbReference type="RefSeq" id="XP_025570592.1">
    <property type="nucleotide sequence ID" value="XM_025716260.1"/>
</dbReference>
<dbReference type="VEuPathDB" id="FungiDB:BO80DRAFT_366837"/>
<dbReference type="GeneID" id="37221125"/>
<feature type="domain" description="Gag1-like clamp" evidence="2">
    <location>
        <begin position="100"/>
        <end position="320"/>
    </location>
</feature>
<feature type="compositionally biased region" description="Gly residues" evidence="1">
    <location>
        <begin position="393"/>
        <end position="404"/>
    </location>
</feature>
<accession>A0A395GLJ9</accession>
<dbReference type="InterPro" id="IPR025124">
    <property type="entry name" value="Gag1-like_clamp"/>
</dbReference>
<organism evidence="3 4">
    <name type="scientific">Aspergillus ibericus CBS 121593</name>
    <dbReference type="NCBI Taxonomy" id="1448316"/>
    <lineage>
        <taxon>Eukaryota</taxon>
        <taxon>Fungi</taxon>
        <taxon>Dikarya</taxon>
        <taxon>Ascomycota</taxon>
        <taxon>Pezizomycotina</taxon>
        <taxon>Eurotiomycetes</taxon>
        <taxon>Eurotiomycetidae</taxon>
        <taxon>Eurotiales</taxon>
        <taxon>Aspergillaceae</taxon>
        <taxon>Aspergillus</taxon>
        <taxon>Aspergillus subgen. Circumdati</taxon>
    </lineage>
</organism>
<name>A0A395GLJ9_9EURO</name>
<dbReference type="STRING" id="1448316.A0A395GLJ9"/>
<dbReference type="InterPro" id="IPR053274">
    <property type="entry name" value="Fluconazole_resistance"/>
</dbReference>
<evidence type="ECO:0000313" key="4">
    <source>
        <dbReference type="Proteomes" id="UP000249402"/>
    </source>
</evidence>
<dbReference type="OrthoDB" id="5422958at2759"/>
<feature type="region of interest" description="Disordered" evidence="1">
    <location>
        <begin position="141"/>
        <end position="260"/>
    </location>
</feature>
<proteinExistence type="predicted"/>
<dbReference type="AlphaFoldDB" id="A0A395GLJ9"/>
<evidence type="ECO:0000256" key="1">
    <source>
        <dbReference type="SAM" id="MobiDB-lite"/>
    </source>
</evidence>